<dbReference type="EMBL" id="NWTK01000006">
    <property type="protein sequence ID" value="PKR54204.1"/>
    <property type="molecule type" value="Genomic_DNA"/>
</dbReference>
<evidence type="ECO:0000256" key="8">
    <source>
        <dbReference type="ARBA" id="ARBA00022759"/>
    </source>
</evidence>
<dbReference type="GO" id="GO:0046872">
    <property type="term" value="F:metal ion binding"/>
    <property type="evidence" value="ECO:0007669"/>
    <property type="project" value="UniProtKB-KW"/>
</dbReference>
<evidence type="ECO:0000256" key="1">
    <source>
        <dbReference type="ARBA" id="ARBA00000077"/>
    </source>
</evidence>
<comment type="subunit">
    <text evidence="4">Monomer.</text>
</comment>
<keyword evidence="7" id="KW-0479">Metal-binding</keyword>
<dbReference type="GO" id="GO:0003676">
    <property type="term" value="F:nucleic acid binding"/>
    <property type="evidence" value="ECO:0007669"/>
    <property type="project" value="InterPro"/>
</dbReference>
<dbReference type="PANTHER" id="PTHR10642">
    <property type="entry name" value="RIBONUCLEASE H1"/>
    <property type="match status" value="1"/>
</dbReference>
<evidence type="ECO:0000256" key="9">
    <source>
        <dbReference type="ARBA" id="ARBA00022801"/>
    </source>
</evidence>
<proteinExistence type="inferred from homology"/>
<dbReference type="EC" id="3.1.26.4" evidence="5"/>
<keyword evidence="10" id="KW-0460">Magnesium</keyword>
<dbReference type="PANTHER" id="PTHR10642:SF26">
    <property type="entry name" value="RIBONUCLEASE H1"/>
    <property type="match status" value="1"/>
</dbReference>
<dbReference type="GO" id="GO:0004523">
    <property type="term" value="F:RNA-DNA hybrid ribonuclease activity"/>
    <property type="evidence" value="ECO:0007669"/>
    <property type="project" value="UniProtKB-EC"/>
</dbReference>
<gene>
    <name evidence="13" type="ORF">COO20_10835</name>
</gene>
<keyword evidence="9" id="KW-0378">Hydrolase</keyword>
<dbReference type="Proteomes" id="UP000233597">
    <property type="component" value="Unassembled WGS sequence"/>
</dbReference>
<name>A0A2N3KUF7_9PROT</name>
<reference evidence="13 14" key="1">
    <citation type="submission" date="2017-09" db="EMBL/GenBank/DDBJ databases">
        <title>Biodiversity and function of Thalassospira species in the particle-attached aromatic-hydrocarbon-degrading consortia from the surface seawater of the South China Sea.</title>
        <authorList>
            <person name="Dong C."/>
            <person name="Liu R."/>
            <person name="Shao Z."/>
        </authorList>
    </citation>
    <scope>NUCLEOTIDE SEQUENCE [LARGE SCALE GENOMIC DNA]</scope>
    <source>
        <strain evidence="13 14">CSC1P2</strain>
    </source>
</reference>
<evidence type="ECO:0000256" key="7">
    <source>
        <dbReference type="ARBA" id="ARBA00022723"/>
    </source>
</evidence>
<evidence type="ECO:0000256" key="5">
    <source>
        <dbReference type="ARBA" id="ARBA00012180"/>
    </source>
</evidence>
<dbReference type="AlphaFoldDB" id="A0A2N3KUF7"/>
<dbReference type="InterPro" id="IPR012337">
    <property type="entry name" value="RNaseH-like_sf"/>
</dbReference>
<evidence type="ECO:0000313" key="14">
    <source>
        <dbReference type="Proteomes" id="UP000233597"/>
    </source>
</evidence>
<dbReference type="RefSeq" id="WP_101266682.1">
    <property type="nucleotide sequence ID" value="NZ_NWTK01000006.1"/>
</dbReference>
<evidence type="ECO:0000256" key="10">
    <source>
        <dbReference type="ARBA" id="ARBA00022842"/>
    </source>
</evidence>
<evidence type="ECO:0000259" key="12">
    <source>
        <dbReference type="PROSITE" id="PS50879"/>
    </source>
</evidence>
<organism evidence="13 14">
    <name type="scientific">Thalassospira marina</name>
    <dbReference type="NCBI Taxonomy" id="2048283"/>
    <lineage>
        <taxon>Bacteria</taxon>
        <taxon>Pseudomonadati</taxon>
        <taxon>Pseudomonadota</taxon>
        <taxon>Alphaproteobacteria</taxon>
        <taxon>Rhodospirillales</taxon>
        <taxon>Thalassospiraceae</taxon>
        <taxon>Thalassospira</taxon>
    </lineage>
</organism>
<evidence type="ECO:0000256" key="3">
    <source>
        <dbReference type="ARBA" id="ARBA00005300"/>
    </source>
</evidence>
<dbReference type="PROSITE" id="PS50879">
    <property type="entry name" value="RNASE_H_1"/>
    <property type="match status" value="1"/>
</dbReference>
<dbReference type="Pfam" id="PF00075">
    <property type="entry name" value="RNase_H"/>
    <property type="match status" value="1"/>
</dbReference>
<comment type="cofactor">
    <cofactor evidence="2">
        <name>Mg(2+)</name>
        <dbReference type="ChEBI" id="CHEBI:18420"/>
    </cofactor>
</comment>
<comment type="caution">
    <text evidence="13">The sequence shown here is derived from an EMBL/GenBank/DDBJ whole genome shotgun (WGS) entry which is preliminary data.</text>
</comment>
<dbReference type="CDD" id="cd09278">
    <property type="entry name" value="RNase_HI_prokaryote_like"/>
    <property type="match status" value="1"/>
</dbReference>
<dbReference type="OrthoDB" id="7845843at2"/>
<keyword evidence="8" id="KW-0255">Endonuclease</keyword>
<dbReference type="SUPFAM" id="SSF53098">
    <property type="entry name" value="Ribonuclease H-like"/>
    <property type="match status" value="1"/>
</dbReference>
<sequence>MNEKIELFTNGSCIGNPGPGGWAYLLRQSEEEALTGGSEKYTTNNRLELIAAIKGLEAAKPNSKVHVFTGSKYVVDGITCWIKKWKAQGWLLHRFTIQSVKNTELWQQLDKLCQSREVTWEWVRSRSAPTESKQVDAEARKQSKLARAA</sequence>
<keyword evidence="6" id="KW-0540">Nuclease</keyword>
<dbReference type="InterPro" id="IPR002156">
    <property type="entry name" value="RNaseH_domain"/>
</dbReference>
<accession>A0A2N3KUF7</accession>
<comment type="similarity">
    <text evidence="3">Belongs to the RNase H family.</text>
</comment>
<evidence type="ECO:0000256" key="2">
    <source>
        <dbReference type="ARBA" id="ARBA00001946"/>
    </source>
</evidence>
<dbReference type="InterPro" id="IPR022892">
    <property type="entry name" value="RNaseHI"/>
</dbReference>
<dbReference type="Gene3D" id="3.30.420.10">
    <property type="entry name" value="Ribonuclease H-like superfamily/Ribonuclease H"/>
    <property type="match status" value="1"/>
</dbReference>
<comment type="catalytic activity">
    <reaction evidence="1">
        <text>Endonucleolytic cleavage to 5'-phosphomonoester.</text>
        <dbReference type="EC" id="3.1.26.4"/>
    </reaction>
</comment>
<protein>
    <recommendedName>
        <fullName evidence="5">ribonuclease H</fullName>
        <ecNumber evidence="5">3.1.26.4</ecNumber>
    </recommendedName>
</protein>
<evidence type="ECO:0000256" key="6">
    <source>
        <dbReference type="ARBA" id="ARBA00022722"/>
    </source>
</evidence>
<evidence type="ECO:0000313" key="13">
    <source>
        <dbReference type="EMBL" id="PKR54204.1"/>
    </source>
</evidence>
<evidence type="ECO:0000256" key="4">
    <source>
        <dbReference type="ARBA" id="ARBA00011245"/>
    </source>
</evidence>
<dbReference type="InterPro" id="IPR036397">
    <property type="entry name" value="RNaseH_sf"/>
</dbReference>
<feature type="domain" description="RNase H type-1" evidence="12">
    <location>
        <begin position="1"/>
        <end position="144"/>
    </location>
</feature>
<dbReference type="GO" id="GO:0043137">
    <property type="term" value="P:DNA replication, removal of RNA primer"/>
    <property type="evidence" value="ECO:0007669"/>
    <property type="project" value="TreeGrafter"/>
</dbReference>
<evidence type="ECO:0000256" key="11">
    <source>
        <dbReference type="SAM" id="MobiDB-lite"/>
    </source>
</evidence>
<dbReference type="InterPro" id="IPR050092">
    <property type="entry name" value="RNase_H"/>
</dbReference>
<feature type="region of interest" description="Disordered" evidence="11">
    <location>
        <begin position="129"/>
        <end position="149"/>
    </location>
</feature>